<evidence type="ECO:0000256" key="2">
    <source>
        <dbReference type="SAM" id="Phobius"/>
    </source>
</evidence>
<dbReference type="PANTHER" id="PTHR11319:SF35">
    <property type="entry name" value="OUTER MEMBRANE PROTEIN PMPC-RELATED"/>
    <property type="match status" value="1"/>
</dbReference>
<reference evidence="4 5" key="1">
    <citation type="journal article" date="2015" name="Sci. Rep.">
        <title>Genome of the facultative scuticociliatosis pathogen Pseudocohnilembus persalinus provides insight into its virulence through horizontal gene transfer.</title>
        <authorList>
            <person name="Xiong J."/>
            <person name="Wang G."/>
            <person name="Cheng J."/>
            <person name="Tian M."/>
            <person name="Pan X."/>
            <person name="Warren A."/>
            <person name="Jiang C."/>
            <person name="Yuan D."/>
            <person name="Miao W."/>
        </authorList>
    </citation>
    <scope>NUCLEOTIDE SEQUENCE [LARGE SCALE GENOMIC DNA]</scope>
    <source>
        <strain evidence="4">36N120E</strain>
    </source>
</reference>
<dbReference type="InterPro" id="IPR039448">
    <property type="entry name" value="Beta_helix"/>
</dbReference>
<name>A0A0V0R8P1_PSEPJ</name>
<dbReference type="InterPro" id="IPR011050">
    <property type="entry name" value="Pectin_lyase_fold/virulence"/>
</dbReference>
<feature type="transmembrane region" description="Helical" evidence="2">
    <location>
        <begin position="1802"/>
        <end position="1822"/>
    </location>
</feature>
<dbReference type="InterPro" id="IPR012334">
    <property type="entry name" value="Pectin_lyas_fold"/>
</dbReference>
<feature type="domain" description="Right handed beta helix" evidence="3">
    <location>
        <begin position="894"/>
        <end position="1071"/>
    </location>
</feature>
<dbReference type="InParanoid" id="A0A0V0R8P1"/>
<evidence type="ECO:0000256" key="1">
    <source>
        <dbReference type="SAM" id="MobiDB-lite"/>
    </source>
</evidence>
<accession>A0A0V0R8P1</accession>
<dbReference type="Gene3D" id="2.160.20.10">
    <property type="entry name" value="Single-stranded right-handed beta-helix, Pectin lyase-like"/>
    <property type="match status" value="2"/>
</dbReference>
<keyword evidence="2" id="KW-1133">Transmembrane helix</keyword>
<gene>
    <name evidence="4" type="ORF">PPERSA_12221</name>
</gene>
<evidence type="ECO:0000259" key="3">
    <source>
        <dbReference type="Pfam" id="PF13229"/>
    </source>
</evidence>
<dbReference type="Proteomes" id="UP000054937">
    <property type="component" value="Unassembled WGS sequence"/>
</dbReference>
<dbReference type="InterPro" id="IPR006626">
    <property type="entry name" value="PbH1"/>
</dbReference>
<dbReference type="Pfam" id="PF13229">
    <property type="entry name" value="Beta_helix"/>
    <property type="match status" value="2"/>
</dbReference>
<dbReference type="OMA" id="VIMRENQ"/>
<dbReference type="EMBL" id="LDAU01000018">
    <property type="protein sequence ID" value="KRX10870.1"/>
    <property type="molecule type" value="Genomic_DNA"/>
</dbReference>
<evidence type="ECO:0000313" key="4">
    <source>
        <dbReference type="EMBL" id="KRX10870.1"/>
    </source>
</evidence>
<feature type="transmembrane region" description="Helical" evidence="2">
    <location>
        <begin position="1662"/>
        <end position="1684"/>
    </location>
</feature>
<protein>
    <submittedName>
        <fullName evidence="4">Pectin lyase fold/virulence factor</fullName>
    </submittedName>
</protein>
<feature type="region of interest" description="Disordered" evidence="1">
    <location>
        <begin position="1877"/>
        <end position="1898"/>
    </location>
</feature>
<dbReference type="SMART" id="SM00710">
    <property type="entry name" value="PbH1"/>
    <property type="match status" value="22"/>
</dbReference>
<evidence type="ECO:0000313" key="5">
    <source>
        <dbReference type="Proteomes" id="UP000054937"/>
    </source>
</evidence>
<comment type="caution">
    <text evidence="4">The sequence shown here is derived from an EMBL/GenBank/DDBJ whole genome shotgun (WGS) entry which is preliminary data.</text>
</comment>
<feature type="domain" description="Right handed beta helix" evidence="3">
    <location>
        <begin position="1084"/>
        <end position="1241"/>
    </location>
</feature>
<keyword evidence="4" id="KW-0456">Lyase</keyword>
<proteinExistence type="predicted"/>
<dbReference type="GO" id="GO:0016829">
    <property type="term" value="F:lyase activity"/>
    <property type="evidence" value="ECO:0007669"/>
    <property type="project" value="UniProtKB-KW"/>
</dbReference>
<keyword evidence="5" id="KW-1185">Reference proteome</keyword>
<feature type="transmembrane region" description="Helical" evidence="2">
    <location>
        <begin position="1696"/>
        <end position="1717"/>
    </location>
</feature>
<dbReference type="PANTHER" id="PTHR11319">
    <property type="entry name" value="G PROTEIN-COUPLED RECEPTOR-RELATED"/>
    <property type="match status" value="1"/>
</dbReference>
<feature type="transmembrane region" description="Helical" evidence="2">
    <location>
        <begin position="1751"/>
        <end position="1769"/>
    </location>
</feature>
<keyword evidence="2" id="KW-0472">Membrane</keyword>
<sequence length="2085" mass="236300">MHYGTSISKQYSSNCSSLDNNLIDIYFVLKDGETQQCVMPSIKIKNDCFSYQPEIQINTVTVGGALYFNNANNTYIFNSQFINNKAVDKGGAIDVNTDSSINDFYVVDTSFNNNQANSGGGLYIKQAINVTLQNCNFTENQSEENGAGANFFSNRYINLKNISCVSNNVNNQGGCIYSLQDEYLDIQEITCKFNSANLGSCHYMEQFTKIQINNLQASEETATEGSVYIYKGKGQILMKKLFFDQNNYESGGSIIIKNCEQNVELYNSVFQNLVSDIDAGGMYCDQIQDILIENCNFTSCSSQTNGGAMYILNAKNIGINNTIFEQCYSEYGGGAQFMNSVQLNFNNVKFLDNVGNSLGGAMYIENIETFQQLGDTVYSGNQCLYSGGAIFMSKITNDVLFYKLVFDNNQGESGKYNQKVYYYQKMLKKTKFLIHINKQGGAIYNYHFANLTILYCNFTNNAGEYGGIFYLKNQLPNHRMIIENNIVSGNSADFSGGIMYYENSAQDKQVIQAQHNYYNLNTAAYGLYYTDGLSTFQIQYEKFYSNKLQDYGIYQINTNELINVTDSHFEDNSADNGAVFYINSNNEFYMHRNTFINNQGTYGGVIHSDSLQNYIENNNFQASQAQKANSGHSACIYAVGQGVNSNFIVENSVFKNNIANTLSTVIYLENIYNVEIYDLDIDSNQNNGITVSSLKGGSIYISFNYLSGLIADPNFIIKNINIHGNHGDSSGGIYIEGAKNCFGCLIYNVQYQNNFSNKANDLQNIFMIFHSNYIKIDDIKFLQIAESHAITIQNSGDIIVSNLQVQEYESTYNSIIKIQASQNITLLDSQFYNIISKYKPVMYLQNSKDLFLDNLIFNNCINQEGDAGGIYGALLENLQISLIQLKHIQGSLGSCIYIEQSNYIEIKDSQFTESTAVLSSPGLFLEDGKHFNLQNCLINNNVAKSEIGGVTINKITNITFAHSQITDNDGGQEVGGITVDNSEDVKFNNLTINNNFSAKQAGGLRFQYTLNTYIYDTHINNNQIFSNKGGGIIIIYGEGIYFDYSEIIQNEAYYGAGIYIQQSNNITLNNTEIMKNTAKFSGGAIYITDTKDTYLNQLKIQNNQGLSESGGGIYIDQISEYVEIQNSLIEKNYANNKGGGIHVGYLTKLLLNKVEIIFNEVTNQGAGVYFQQVGKAQIQKTNFQNNFGPIYGGALYSFETQDITIQESNFINNQANIQGGAIHVSEQQKLTIDNTVLIGNQIKMNERSKTLIDDQKKSFGGSIYADQVIEFTFKNSNIKDSYSYFKGGGIYASNIDNIFLQDSQIKLATVEAHIEYDIEKKNQEYLLSKGGGFYYEFNLEEDEIDSTDVKIKLKNMEFQECIASSGGGMLIKQNKNQDFEYSIQNLKFTKNQADIGACARFLGIFSTNFIEKVKSTTKESNNKGYLDKNALYFGFFRNERVQSDQDSEFSLCYQGQFLKEGGTISCDPCLENGVCQGGYQQIYPKKQYWRDNDDSLDFYYCSSNPDACLGHQCENQYDGVLCEDCDLSQNTFKEGVFCVQCDNNNSVVLNQILKMFILMALTLSSVMSLKKKLDQNLIKKILKIFQIVIMRENQFSIIMKIFITHNQILSAGSELAEKIPEKILNYMNFVGNPVDSVSKSLECLFSYEKESDQYEILYKGQILGYALSIISLLILISIPIFGFLFKILSKYQLKPLIISTMLCFFINVQPGALQISLKSLYCRNIGGTLYSAFQSKVLCDSEFFMLKLMPLHISMIFILVVIIPLIILMKIHKYYCQGTLYHKMRILRSYGLFYIELSENKYYWEFVWMYMKVLVVVIANFYPSQGTDQIIKKLSEYNSLHASKKTIQGRETKFIDLMKQIKYANLFQQNINTNQDLTQSDQKPVQTSSKSQEQLKNSKQSLFLKEKILSLKKSKKSQNKLFDLQPSKQQQQSLQNSIINDIESSRNLITTQAIQLKNNDINKTYETINSKILQNNLDNENLQFNQISQNKNPISYSNDQKQQNEHITQNQKQFKENSSGKQFSLQNITQNQADDQIRSTIQNIDDSNYIQNQNQQKSIKNISQNQDSYIYQNKKEVKNENFFNI</sequence>
<dbReference type="SUPFAM" id="SSF51126">
    <property type="entry name" value="Pectin lyase-like"/>
    <property type="match status" value="4"/>
</dbReference>
<keyword evidence="2" id="KW-0812">Transmembrane</keyword>
<organism evidence="4 5">
    <name type="scientific">Pseudocohnilembus persalinus</name>
    <name type="common">Ciliate</name>
    <dbReference type="NCBI Taxonomy" id="266149"/>
    <lineage>
        <taxon>Eukaryota</taxon>
        <taxon>Sar</taxon>
        <taxon>Alveolata</taxon>
        <taxon>Ciliophora</taxon>
        <taxon>Intramacronucleata</taxon>
        <taxon>Oligohymenophorea</taxon>
        <taxon>Scuticociliatia</taxon>
        <taxon>Philasterida</taxon>
        <taxon>Pseudocohnilembidae</taxon>
        <taxon>Pseudocohnilembus</taxon>
    </lineage>
</organism>
<dbReference type="OrthoDB" id="296301at2759"/>